<dbReference type="AlphaFoldDB" id="A0A0B6ZAE2"/>
<organism evidence="2">
    <name type="scientific">Arion vulgaris</name>
    <dbReference type="NCBI Taxonomy" id="1028688"/>
    <lineage>
        <taxon>Eukaryota</taxon>
        <taxon>Metazoa</taxon>
        <taxon>Spiralia</taxon>
        <taxon>Lophotrochozoa</taxon>
        <taxon>Mollusca</taxon>
        <taxon>Gastropoda</taxon>
        <taxon>Heterobranchia</taxon>
        <taxon>Euthyneura</taxon>
        <taxon>Panpulmonata</taxon>
        <taxon>Eupulmonata</taxon>
        <taxon>Stylommatophora</taxon>
        <taxon>Helicina</taxon>
        <taxon>Arionoidea</taxon>
        <taxon>Arionidae</taxon>
        <taxon>Arion</taxon>
    </lineage>
</organism>
<sequence>YYYSPNQRSPSSFTSSSSFTSKDKRDYSRELHASFSSEHGLSIDEITCAEIDDILPKTDYTYAKTASYSPETSQKKYNSPNM</sequence>
<feature type="compositionally biased region" description="Low complexity" evidence="1">
    <location>
        <begin position="9"/>
        <end position="20"/>
    </location>
</feature>
<protein>
    <submittedName>
        <fullName evidence="2">Uncharacterized protein</fullName>
    </submittedName>
</protein>
<evidence type="ECO:0000313" key="2">
    <source>
        <dbReference type="EMBL" id="CEK64916.1"/>
    </source>
</evidence>
<feature type="region of interest" description="Disordered" evidence="1">
    <location>
        <begin position="1"/>
        <end position="23"/>
    </location>
</feature>
<evidence type="ECO:0000256" key="1">
    <source>
        <dbReference type="SAM" id="MobiDB-lite"/>
    </source>
</evidence>
<feature type="non-terminal residue" evidence="2">
    <location>
        <position position="1"/>
    </location>
</feature>
<feature type="non-terminal residue" evidence="2">
    <location>
        <position position="82"/>
    </location>
</feature>
<dbReference type="EMBL" id="HACG01018051">
    <property type="protein sequence ID" value="CEK64916.1"/>
    <property type="molecule type" value="Transcribed_RNA"/>
</dbReference>
<gene>
    <name evidence="2" type="primary">ORF53318</name>
</gene>
<accession>A0A0B6ZAE2</accession>
<name>A0A0B6ZAE2_9EUPU</name>
<proteinExistence type="predicted"/>
<reference evidence="2" key="1">
    <citation type="submission" date="2014-12" db="EMBL/GenBank/DDBJ databases">
        <title>Insight into the proteome of Arion vulgaris.</title>
        <authorList>
            <person name="Aradska J."/>
            <person name="Bulat T."/>
            <person name="Smidak R."/>
            <person name="Sarate P."/>
            <person name="Gangsoo J."/>
            <person name="Sialana F."/>
            <person name="Bilban M."/>
            <person name="Lubec G."/>
        </authorList>
    </citation>
    <scope>NUCLEOTIDE SEQUENCE</scope>
    <source>
        <tissue evidence="2">Skin</tissue>
    </source>
</reference>